<proteinExistence type="inferred from homology"/>
<protein>
    <submittedName>
        <fullName evidence="10">Uncharacterized protein LOC106158423</fullName>
    </submittedName>
</protein>
<keyword evidence="7" id="KW-0812">Transmembrane</keyword>
<dbReference type="AlphaFoldDB" id="A0A1S3HXN1"/>
<evidence type="ECO:0000256" key="2">
    <source>
        <dbReference type="ARBA" id="ARBA00008670"/>
    </source>
</evidence>
<dbReference type="RefSeq" id="XP_013389829.1">
    <property type="nucleotide sequence ID" value="XM_013534375.2"/>
</dbReference>
<dbReference type="InterPro" id="IPR008983">
    <property type="entry name" value="Tumour_necrosis_fac-like_dom"/>
</dbReference>
<dbReference type="Gene3D" id="2.60.120.40">
    <property type="match status" value="1"/>
</dbReference>
<evidence type="ECO:0000259" key="8">
    <source>
        <dbReference type="PROSITE" id="PS50049"/>
    </source>
</evidence>
<dbReference type="GO" id="GO:0005164">
    <property type="term" value="F:tumor necrosis factor receptor binding"/>
    <property type="evidence" value="ECO:0007669"/>
    <property type="project" value="InterPro"/>
</dbReference>
<dbReference type="GeneID" id="106158423"/>
<feature type="compositionally biased region" description="Basic and acidic residues" evidence="6">
    <location>
        <begin position="90"/>
        <end position="108"/>
    </location>
</feature>
<dbReference type="PROSITE" id="PS50049">
    <property type="entry name" value="THD_2"/>
    <property type="match status" value="1"/>
</dbReference>
<accession>A0A1S3HXN1</accession>
<keyword evidence="3" id="KW-0202">Cytokine</keyword>
<keyword evidence="4 7" id="KW-0472">Membrane</keyword>
<dbReference type="SMART" id="SM00207">
    <property type="entry name" value="TNF"/>
    <property type="match status" value="1"/>
</dbReference>
<evidence type="ECO:0000256" key="5">
    <source>
        <dbReference type="SAM" id="Coils"/>
    </source>
</evidence>
<evidence type="ECO:0000256" key="7">
    <source>
        <dbReference type="SAM" id="Phobius"/>
    </source>
</evidence>
<dbReference type="KEGG" id="lak:106158423"/>
<dbReference type="Pfam" id="PF00229">
    <property type="entry name" value="TNF"/>
    <property type="match status" value="1"/>
</dbReference>
<dbReference type="GO" id="GO:0006955">
    <property type="term" value="P:immune response"/>
    <property type="evidence" value="ECO:0007669"/>
    <property type="project" value="InterPro"/>
</dbReference>
<dbReference type="OrthoDB" id="9446605at2759"/>
<organism evidence="9 10">
    <name type="scientific">Lingula anatina</name>
    <name type="common">Brachiopod</name>
    <name type="synonym">Lingula unguis</name>
    <dbReference type="NCBI Taxonomy" id="7574"/>
    <lineage>
        <taxon>Eukaryota</taxon>
        <taxon>Metazoa</taxon>
        <taxon>Spiralia</taxon>
        <taxon>Lophotrochozoa</taxon>
        <taxon>Brachiopoda</taxon>
        <taxon>Linguliformea</taxon>
        <taxon>Lingulata</taxon>
        <taxon>Lingulida</taxon>
        <taxon>Linguloidea</taxon>
        <taxon>Lingulidae</taxon>
        <taxon>Lingula</taxon>
    </lineage>
</organism>
<dbReference type="GO" id="GO:0005125">
    <property type="term" value="F:cytokine activity"/>
    <property type="evidence" value="ECO:0007669"/>
    <property type="project" value="UniProtKB-KW"/>
</dbReference>
<evidence type="ECO:0000313" key="10">
    <source>
        <dbReference type="RefSeq" id="XP_013389829.1"/>
    </source>
</evidence>
<dbReference type="GO" id="GO:0016020">
    <property type="term" value="C:membrane"/>
    <property type="evidence" value="ECO:0007669"/>
    <property type="project" value="UniProtKB-SubCell"/>
</dbReference>
<comment type="similarity">
    <text evidence="2">Belongs to the tumor necrosis factor family.</text>
</comment>
<keyword evidence="5" id="KW-0175">Coiled coil</keyword>
<reference evidence="10" key="2">
    <citation type="submission" date="2025-08" db="UniProtKB">
        <authorList>
            <consortium name="RefSeq"/>
        </authorList>
    </citation>
    <scope>IDENTIFICATION</scope>
</reference>
<keyword evidence="7" id="KW-1133">Transmembrane helix</keyword>
<evidence type="ECO:0000313" key="9">
    <source>
        <dbReference type="Proteomes" id="UP000085678"/>
    </source>
</evidence>
<dbReference type="Proteomes" id="UP000085678">
    <property type="component" value="Unplaced"/>
</dbReference>
<dbReference type="GO" id="GO:0005615">
    <property type="term" value="C:extracellular space"/>
    <property type="evidence" value="ECO:0007669"/>
    <property type="project" value="UniProtKB-KW"/>
</dbReference>
<feature type="domain" description="THD" evidence="8">
    <location>
        <begin position="149"/>
        <end position="304"/>
    </location>
</feature>
<feature type="region of interest" description="Disordered" evidence="6">
    <location>
        <begin position="90"/>
        <end position="109"/>
    </location>
</feature>
<name>A0A1S3HXN1_LINAN</name>
<evidence type="ECO:0000256" key="6">
    <source>
        <dbReference type="SAM" id="MobiDB-lite"/>
    </source>
</evidence>
<evidence type="ECO:0000256" key="4">
    <source>
        <dbReference type="ARBA" id="ARBA00023136"/>
    </source>
</evidence>
<dbReference type="SUPFAM" id="SSF49842">
    <property type="entry name" value="TNF-like"/>
    <property type="match status" value="1"/>
</dbReference>
<gene>
    <name evidence="10" type="primary">LOC106158423</name>
</gene>
<dbReference type="FunCoup" id="A0A1S3HXN1">
    <property type="interactions" value="112"/>
</dbReference>
<dbReference type="PANTHER" id="PTHR11471">
    <property type="entry name" value="TUMOR NECROSIS FACTOR FAMILY MEMBER"/>
    <property type="match status" value="1"/>
</dbReference>
<dbReference type="PANTHER" id="PTHR11471:SF13">
    <property type="entry name" value="TNF FAMILY PROFILE DOMAIN-CONTAINING PROTEIN"/>
    <property type="match status" value="1"/>
</dbReference>
<dbReference type="InParanoid" id="A0A1S3HXN1"/>
<comment type="subcellular location">
    <subcellularLocation>
        <location evidence="1">Membrane</location>
    </subcellularLocation>
</comment>
<dbReference type="InterPro" id="IPR006052">
    <property type="entry name" value="TNF_dom"/>
</dbReference>
<reference evidence="10" key="1">
    <citation type="journal article" date="2015" name="Nat. Commun.">
        <title>The Lingula genome provides insights into brachiopod evolution and the origin of phosphate biomineralization.</title>
        <authorList>
            <person name="Luo Y.J."/>
            <person name="Takeuchi T."/>
            <person name="Koyanagi R."/>
            <person name="Yamada L."/>
            <person name="Kanda M."/>
            <person name="Khalturina M."/>
            <person name="Fujie M."/>
            <person name="Yamasaki S.I."/>
            <person name="Endo K."/>
            <person name="Satoh N."/>
        </authorList>
    </citation>
    <scope>NUCLEOTIDE SEQUENCE</scope>
</reference>
<keyword evidence="9" id="KW-1185">Reference proteome</keyword>
<sequence length="305" mass="33819">MKPCNAINSRGSLPVNQEARGESKLNLGIPIATFVVCGLMVAGASLFLVNKHEALCREVDELKRQQQKLRGVLDDLQASGGARENLKTAKLSKEKSGNITTHRGDGQAHQRHVVHSKHNHAVHVRHLNTKILRGLRRKKRSEDSCQGAVLTHVNKSDGRQERLNQGIVQWTEPEHGGMVLNGGKIMIPCSGFYYVYAQLTFNGMRECDPARLYKPYYQVQADKKVNGVVLMEAFSDLPNGGCRDGRGATSSRADAPYFPLDAVYVGGVFYFDAWDEISVTIPRDSLKAVIDMNPKRSFFGAFKIP</sequence>
<evidence type="ECO:0000256" key="3">
    <source>
        <dbReference type="ARBA" id="ARBA00022514"/>
    </source>
</evidence>
<feature type="transmembrane region" description="Helical" evidence="7">
    <location>
        <begin position="27"/>
        <end position="49"/>
    </location>
</feature>
<feature type="coiled-coil region" evidence="5">
    <location>
        <begin position="52"/>
        <end position="79"/>
    </location>
</feature>
<evidence type="ECO:0000256" key="1">
    <source>
        <dbReference type="ARBA" id="ARBA00004370"/>
    </source>
</evidence>